<evidence type="ECO:0000313" key="2">
    <source>
        <dbReference type="Proteomes" id="UP001060170"/>
    </source>
</evidence>
<comment type="caution">
    <text evidence="1">The sequence shown here is derived from an EMBL/GenBank/DDBJ whole genome shotgun (WGS) entry which is preliminary data.</text>
</comment>
<organism evidence="1 2">
    <name type="scientific">Puccinia striiformis f. sp. tritici</name>
    <dbReference type="NCBI Taxonomy" id="168172"/>
    <lineage>
        <taxon>Eukaryota</taxon>
        <taxon>Fungi</taxon>
        <taxon>Dikarya</taxon>
        <taxon>Basidiomycota</taxon>
        <taxon>Pucciniomycotina</taxon>
        <taxon>Pucciniomycetes</taxon>
        <taxon>Pucciniales</taxon>
        <taxon>Pucciniaceae</taxon>
        <taxon>Puccinia</taxon>
    </lineage>
</organism>
<keyword evidence="2" id="KW-1185">Reference proteome</keyword>
<sequence>MAAQYDPFCKSDKVYSFIPAAITDIYKKGIKYIQENSKSTNIDRIKQFNPAYTLSYDTFQIDVPGSDEEQELNHED</sequence>
<dbReference type="EMBL" id="CM045869">
    <property type="protein sequence ID" value="KAI7955281.1"/>
    <property type="molecule type" value="Genomic_DNA"/>
</dbReference>
<dbReference type="Proteomes" id="UP001060170">
    <property type="component" value="Chromosome 5"/>
</dbReference>
<evidence type="ECO:0000313" key="1">
    <source>
        <dbReference type="EMBL" id="KAI7955281.1"/>
    </source>
</evidence>
<proteinExistence type="predicted"/>
<protein>
    <submittedName>
        <fullName evidence="1">Uncharacterized protein</fullName>
    </submittedName>
</protein>
<reference evidence="2" key="2">
    <citation type="journal article" date="2018" name="Mol. Plant Microbe Interact.">
        <title>Genome sequence resources for the wheat stripe rust pathogen (Puccinia striiformis f. sp. tritici) and the barley stripe rust pathogen (Puccinia striiformis f. sp. hordei).</title>
        <authorList>
            <person name="Xia C."/>
            <person name="Wang M."/>
            <person name="Yin C."/>
            <person name="Cornejo O.E."/>
            <person name="Hulbert S.H."/>
            <person name="Chen X."/>
        </authorList>
    </citation>
    <scope>NUCLEOTIDE SEQUENCE [LARGE SCALE GENOMIC DNA]</scope>
    <source>
        <strain evidence="2">93-210</strain>
    </source>
</reference>
<accession>A0ACC0EN15</accession>
<gene>
    <name evidence="1" type="ORF">MJO28_005681</name>
</gene>
<name>A0ACC0EN15_9BASI</name>
<reference evidence="1 2" key="3">
    <citation type="journal article" date="2022" name="Microbiol. Spectr.">
        <title>Folding features and dynamics of 3D genome architecture in plant fungal pathogens.</title>
        <authorList>
            <person name="Xia C."/>
        </authorList>
    </citation>
    <scope>NUCLEOTIDE SEQUENCE [LARGE SCALE GENOMIC DNA]</scope>
    <source>
        <strain evidence="1 2">93-210</strain>
    </source>
</reference>
<reference evidence="2" key="1">
    <citation type="journal article" date="2018" name="BMC Genomics">
        <title>Genomic insights into host adaptation between the wheat stripe rust pathogen (Puccinia striiformis f. sp. tritici) and the barley stripe rust pathogen (Puccinia striiformis f. sp. hordei).</title>
        <authorList>
            <person name="Xia C."/>
            <person name="Wang M."/>
            <person name="Yin C."/>
            <person name="Cornejo O.E."/>
            <person name="Hulbert S.H."/>
            <person name="Chen X."/>
        </authorList>
    </citation>
    <scope>NUCLEOTIDE SEQUENCE [LARGE SCALE GENOMIC DNA]</scope>
    <source>
        <strain evidence="2">93-210</strain>
    </source>
</reference>